<dbReference type="Pfam" id="PF00348">
    <property type="entry name" value="polyprenyl_synt"/>
    <property type="match status" value="1"/>
</dbReference>
<reference evidence="1" key="2">
    <citation type="journal article" date="2014" name="ISME J.">
        <title>Microbial stratification in low pH oxic and suboxic macroscopic growths along an acid mine drainage.</title>
        <authorList>
            <person name="Mendez-Garcia C."/>
            <person name="Mesa V."/>
            <person name="Sprenger R.R."/>
            <person name="Richter M."/>
            <person name="Diez M.S."/>
            <person name="Solano J."/>
            <person name="Bargiela R."/>
            <person name="Golyshina O.V."/>
            <person name="Manteca A."/>
            <person name="Ramos J.L."/>
            <person name="Gallego J.R."/>
            <person name="Llorente I."/>
            <person name="Martins Dos Santos V.A."/>
            <person name="Jensen O.N."/>
            <person name="Pelaez A.I."/>
            <person name="Sanchez J."/>
            <person name="Ferrer M."/>
        </authorList>
    </citation>
    <scope>NUCLEOTIDE SEQUENCE</scope>
</reference>
<dbReference type="EMBL" id="AUZZ01008197">
    <property type="protein sequence ID" value="EQD38708.1"/>
    <property type="molecule type" value="Genomic_DNA"/>
</dbReference>
<dbReference type="AlphaFoldDB" id="T0Z0A0"/>
<dbReference type="Gene3D" id="1.10.600.10">
    <property type="entry name" value="Farnesyl Diphosphate Synthase"/>
    <property type="match status" value="1"/>
</dbReference>
<accession>T0Z0A0</accession>
<dbReference type="GO" id="GO:0004659">
    <property type="term" value="F:prenyltransferase activity"/>
    <property type="evidence" value="ECO:0007669"/>
    <property type="project" value="InterPro"/>
</dbReference>
<dbReference type="GO" id="GO:0008299">
    <property type="term" value="P:isoprenoid biosynthetic process"/>
    <property type="evidence" value="ECO:0007669"/>
    <property type="project" value="InterPro"/>
</dbReference>
<evidence type="ECO:0000313" key="1">
    <source>
        <dbReference type="EMBL" id="EQD38708.1"/>
    </source>
</evidence>
<dbReference type="SUPFAM" id="SSF48576">
    <property type="entry name" value="Terpenoid synthases"/>
    <property type="match status" value="1"/>
</dbReference>
<feature type="non-terminal residue" evidence="1">
    <location>
        <position position="106"/>
    </location>
</feature>
<name>T0Z0A0_9ZZZZ</name>
<dbReference type="InterPro" id="IPR008949">
    <property type="entry name" value="Isoprenoid_synthase_dom_sf"/>
</dbReference>
<sequence>MVVIKLADYPEKMKTMRERIDQELASFLDSKVNESIDPVVRSIVQLIRTFTLSGGKRLRPIFTVTGYSLFSKPNNRIYRAALSTEISQTYFLIQDDIMDQSLVREG</sequence>
<gene>
    <name evidence="1" type="ORF">B2A_11361</name>
</gene>
<dbReference type="InterPro" id="IPR000092">
    <property type="entry name" value="Polyprenyl_synt"/>
</dbReference>
<organism evidence="1">
    <name type="scientific">mine drainage metagenome</name>
    <dbReference type="NCBI Taxonomy" id="410659"/>
    <lineage>
        <taxon>unclassified sequences</taxon>
        <taxon>metagenomes</taxon>
        <taxon>ecological metagenomes</taxon>
    </lineage>
</organism>
<proteinExistence type="predicted"/>
<protein>
    <submittedName>
        <fullName evidence="1">Geranylgeranyl pyrophosphate synthase</fullName>
    </submittedName>
</protein>
<reference evidence="1" key="1">
    <citation type="submission" date="2013-08" db="EMBL/GenBank/DDBJ databases">
        <authorList>
            <person name="Mendez C."/>
            <person name="Richter M."/>
            <person name="Ferrer M."/>
            <person name="Sanchez J."/>
        </authorList>
    </citation>
    <scope>NUCLEOTIDE SEQUENCE</scope>
</reference>
<comment type="caution">
    <text evidence="1">The sequence shown here is derived from an EMBL/GenBank/DDBJ whole genome shotgun (WGS) entry which is preliminary data.</text>
</comment>